<evidence type="ECO:0000313" key="7">
    <source>
        <dbReference type="EMBL" id="KAJ3424390.1"/>
    </source>
</evidence>
<evidence type="ECO:0000313" key="9">
    <source>
        <dbReference type="Proteomes" id="UP001146793"/>
    </source>
</evidence>
<evidence type="ECO:0000256" key="4">
    <source>
        <dbReference type="ARBA" id="ARBA00022989"/>
    </source>
</evidence>
<proteinExistence type="inferred from homology"/>
<feature type="transmembrane region" description="Helical" evidence="6">
    <location>
        <begin position="96"/>
        <end position="117"/>
    </location>
</feature>
<evidence type="ECO:0000256" key="2">
    <source>
        <dbReference type="ARBA" id="ARBA00010125"/>
    </source>
</evidence>
<keyword evidence="5 6" id="KW-0472">Membrane</keyword>
<dbReference type="EMBL" id="JANTQA010000072">
    <property type="protein sequence ID" value="KAJ3424390.1"/>
    <property type="molecule type" value="Genomic_DNA"/>
</dbReference>
<dbReference type="InterPro" id="IPR018781">
    <property type="entry name" value="TPRA1/CAND2/CAND8"/>
</dbReference>
<feature type="transmembrane region" description="Helical" evidence="6">
    <location>
        <begin position="63"/>
        <end position="84"/>
    </location>
</feature>
<comment type="similarity">
    <text evidence="2">Belongs to the UPF0359 family.</text>
</comment>
<protein>
    <submittedName>
        <fullName evidence="7 8">Transmembrane protein adipocyte-associated</fullName>
    </submittedName>
</protein>
<reference evidence="7" key="2">
    <citation type="submission" date="2022-08" db="EMBL/GenBank/DDBJ databases">
        <title>Novel sulphate-reducing endosymbionts in the free-living metamonad Anaeramoeba.</title>
        <authorList>
            <person name="Jerlstrom-Hultqvist J."/>
            <person name="Cepicka I."/>
            <person name="Gallot-Lavallee L."/>
            <person name="Salas-Leiva D."/>
            <person name="Curtis B.A."/>
            <person name="Zahonova K."/>
            <person name="Pipaliya S."/>
            <person name="Dacks J."/>
            <person name="Roger A.J."/>
        </authorList>
    </citation>
    <scope>NUCLEOTIDE SEQUENCE</scope>
    <source>
        <strain evidence="7">Busselton2</strain>
    </source>
</reference>
<reference evidence="8" key="1">
    <citation type="submission" date="2022-08" db="EMBL/GenBank/DDBJ databases">
        <title>Novel sulfate-reducing endosymbionts in the free-living metamonad Anaeramoeba.</title>
        <authorList>
            <person name="Jerlstrom-Hultqvist J."/>
            <person name="Cepicka I."/>
            <person name="Gallot-Lavallee L."/>
            <person name="Salas-Leiva D."/>
            <person name="Curtis B.A."/>
            <person name="Zahonova K."/>
            <person name="Pipaliya S."/>
            <person name="Dacks J."/>
            <person name="Roger A.J."/>
        </authorList>
    </citation>
    <scope>NUCLEOTIDE SEQUENCE</scope>
    <source>
        <strain evidence="8">Schooner1</strain>
    </source>
</reference>
<evidence type="ECO:0000256" key="6">
    <source>
        <dbReference type="SAM" id="Phobius"/>
    </source>
</evidence>
<dbReference type="Proteomes" id="UP001146793">
    <property type="component" value="Unassembled WGS sequence"/>
</dbReference>
<feature type="transmembrane region" description="Helical" evidence="6">
    <location>
        <begin position="129"/>
        <end position="150"/>
    </location>
</feature>
<dbReference type="Pfam" id="PF10160">
    <property type="entry name" value="Tmemb_40"/>
    <property type="match status" value="1"/>
</dbReference>
<sequence>MILLNSSDYQLSFCKDLISKTGSVRIYALLPCLFNLLFLSYLITRFRRHRQILRGSNEISVSYLFCLIYIVSIVSFGNVILEAFGLLTNQETNATIVFLLTHLSSFYCEYSILVSIIVRKQSHYFRRSITITTALILLVFVIEIIINWGFDIKIFTYEKSKPATIFWFCFDGSFVITYFLVLVVSNLPKYSIKFPLKEQFYQYIFLLFSTKLAFLTANIFLYFQTQAGYW</sequence>
<dbReference type="EMBL" id="JAOAOG010000331">
    <property type="protein sequence ID" value="KAJ6227914.1"/>
    <property type="molecule type" value="Genomic_DNA"/>
</dbReference>
<gene>
    <name evidence="7" type="ORF">M0812_29110</name>
    <name evidence="8" type="ORF">M0813_09328</name>
</gene>
<dbReference type="GO" id="GO:0016020">
    <property type="term" value="C:membrane"/>
    <property type="evidence" value="ECO:0007669"/>
    <property type="project" value="UniProtKB-SubCell"/>
</dbReference>
<keyword evidence="3 6" id="KW-0812">Transmembrane</keyword>
<evidence type="ECO:0000256" key="5">
    <source>
        <dbReference type="ARBA" id="ARBA00023136"/>
    </source>
</evidence>
<dbReference type="Proteomes" id="UP001150062">
    <property type="component" value="Unassembled WGS sequence"/>
</dbReference>
<organism evidence="7 9">
    <name type="scientific">Anaeramoeba flamelloides</name>
    <dbReference type="NCBI Taxonomy" id="1746091"/>
    <lineage>
        <taxon>Eukaryota</taxon>
        <taxon>Metamonada</taxon>
        <taxon>Anaeramoebidae</taxon>
        <taxon>Anaeramoeba</taxon>
    </lineage>
</organism>
<evidence type="ECO:0000313" key="10">
    <source>
        <dbReference type="Proteomes" id="UP001150062"/>
    </source>
</evidence>
<comment type="subcellular location">
    <subcellularLocation>
        <location evidence="1">Membrane</location>
        <topology evidence="1">Multi-pass membrane protein</topology>
    </subcellularLocation>
</comment>
<evidence type="ECO:0000256" key="1">
    <source>
        <dbReference type="ARBA" id="ARBA00004141"/>
    </source>
</evidence>
<dbReference type="AlphaFoldDB" id="A0AAV7Y8A3"/>
<feature type="transmembrane region" description="Helical" evidence="6">
    <location>
        <begin position="165"/>
        <end position="188"/>
    </location>
</feature>
<comment type="caution">
    <text evidence="7">The sequence shown here is derived from an EMBL/GenBank/DDBJ whole genome shotgun (WGS) entry which is preliminary data.</text>
</comment>
<feature type="transmembrane region" description="Helical" evidence="6">
    <location>
        <begin position="200"/>
        <end position="223"/>
    </location>
</feature>
<feature type="transmembrane region" description="Helical" evidence="6">
    <location>
        <begin position="26"/>
        <end position="43"/>
    </location>
</feature>
<keyword evidence="10" id="KW-1185">Reference proteome</keyword>
<keyword evidence="4 6" id="KW-1133">Transmembrane helix</keyword>
<evidence type="ECO:0000256" key="3">
    <source>
        <dbReference type="ARBA" id="ARBA00022692"/>
    </source>
</evidence>
<name>A0AAV7Y8A3_9EUKA</name>
<accession>A0AAV7Y8A3</accession>
<evidence type="ECO:0000313" key="8">
    <source>
        <dbReference type="EMBL" id="KAJ6227914.1"/>
    </source>
</evidence>